<feature type="domain" description="Phytase-like" evidence="2">
    <location>
        <begin position="43"/>
        <end position="281"/>
    </location>
</feature>
<dbReference type="PATRIC" id="fig|1317118.6.peg.2861"/>
<dbReference type="AlphaFoldDB" id="W4HJL8"/>
<sequence>MLRRSGLALSAGLVVVLALSSSAAPTGEAELVSTQRWSSDHDAFGGISGLDVSADGRRFMAIGDRGIVFAGEFRRDADGRIETIARGRLRRLRDAEGAPLKQQDVDAEGLAWTEGGRAYVSFEGDHRVARLGKDDRTTPLPGPPAFDELQSNSGLEALAVDATGAVYAIPERSGQVTRPFPLWRWDGTAWSVAGRVPRRGGFLPVGADFGPDGRLYLLERVFTGLAFRSRVRRFALTEEGLAEETTLLETAAHVHDNLEGLSVWRDRSGAIRLTMVSDDNFNFLQRTEVVEYRVRP</sequence>
<gene>
    <name evidence="3" type="ORF">ATO8_13907</name>
</gene>
<protein>
    <recommendedName>
        <fullName evidence="2">Phytase-like domain-containing protein</fullName>
    </recommendedName>
</protein>
<dbReference type="Pfam" id="PF13449">
    <property type="entry name" value="Phytase-like"/>
    <property type="match status" value="1"/>
</dbReference>
<dbReference type="InterPro" id="IPR011042">
    <property type="entry name" value="6-blade_b-propeller_TolB-like"/>
</dbReference>
<proteinExistence type="predicted"/>
<evidence type="ECO:0000313" key="4">
    <source>
        <dbReference type="Proteomes" id="UP000019063"/>
    </source>
</evidence>
<dbReference type="Proteomes" id="UP000019063">
    <property type="component" value="Unassembled WGS sequence"/>
</dbReference>
<evidence type="ECO:0000256" key="1">
    <source>
        <dbReference type="SAM" id="SignalP"/>
    </source>
</evidence>
<dbReference type="Gene3D" id="2.120.10.30">
    <property type="entry name" value="TolB, C-terminal domain"/>
    <property type="match status" value="1"/>
</dbReference>
<dbReference type="PIRSF" id="PIRSF031900">
    <property type="entry name" value="UCP031900"/>
    <property type="match status" value="1"/>
</dbReference>
<feature type="signal peptide" evidence="1">
    <location>
        <begin position="1"/>
        <end position="23"/>
    </location>
</feature>
<name>W4HJL8_9RHOB</name>
<dbReference type="SUPFAM" id="SSF101898">
    <property type="entry name" value="NHL repeat"/>
    <property type="match status" value="1"/>
</dbReference>
<dbReference type="eggNOG" id="COG4246">
    <property type="taxonomic scope" value="Bacteria"/>
</dbReference>
<organism evidence="3 4">
    <name type="scientific">Roseivivax marinus</name>
    <dbReference type="NCBI Taxonomy" id="1379903"/>
    <lineage>
        <taxon>Bacteria</taxon>
        <taxon>Pseudomonadati</taxon>
        <taxon>Pseudomonadota</taxon>
        <taxon>Alphaproteobacteria</taxon>
        <taxon>Rhodobacterales</taxon>
        <taxon>Roseobacteraceae</taxon>
        <taxon>Roseivivax</taxon>
    </lineage>
</organism>
<evidence type="ECO:0000313" key="3">
    <source>
        <dbReference type="EMBL" id="ETW12195.1"/>
    </source>
</evidence>
<keyword evidence="4" id="KW-1185">Reference proteome</keyword>
<comment type="caution">
    <text evidence="3">The sequence shown here is derived from an EMBL/GenBank/DDBJ whole genome shotgun (WGS) entry which is preliminary data.</text>
</comment>
<dbReference type="STRING" id="1379903.ATO8_13907"/>
<dbReference type="InterPro" id="IPR027372">
    <property type="entry name" value="Phytase-like_dom"/>
</dbReference>
<keyword evidence="1" id="KW-0732">Signal</keyword>
<evidence type="ECO:0000259" key="2">
    <source>
        <dbReference type="Pfam" id="PF13449"/>
    </source>
</evidence>
<dbReference type="EMBL" id="AQQW01000008">
    <property type="protein sequence ID" value="ETW12195.1"/>
    <property type="molecule type" value="Genomic_DNA"/>
</dbReference>
<feature type="chain" id="PRO_5004843139" description="Phytase-like domain-containing protein" evidence="1">
    <location>
        <begin position="24"/>
        <end position="296"/>
    </location>
</feature>
<accession>W4HJL8</accession>
<reference evidence="3 4" key="1">
    <citation type="journal article" date="2014" name="Antonie Van Leeuwenhoek">
        <title>Roseivivax atlanticus sp. nov., isolated from surface seawater of the Atlantic Ocean.</title>
        <authorList>
            <person name="Li G."/>
            <person name="Lai Q."/>
            <person name="Liu X."/>
            <person name="Sun F."/>
            <person name="Shao Z."/>
        </authorList>
    </citation>
    <scope>NUCLEOTIDE SEQUENCE [LARGE SCALE GENOMIC DNA]</scope>
    <source>
        <strain evidence="3 4">22II-s10s</strain>
    </source>
</reference>
<dbReference type="InterPro" id="IPR014567">
    <property type="entry name" value="UCP031900"/>
</dbReference>
<dbReference type="RefSeq" id="WP_043845201.1">
    <property type="nucleotide sequence ID" value="NZ_AQQW01000008.1"/>
</dbReference>